<name>M2MTZ0_BAUPA</name>
<dbReference type="InterPro" id="IPR051048">
    <property type="entry name" value="Peptidase_S8/S53_subtilisin"/>
</dbReference>
<dbReference type="PANTHER" id="PTHR43399">
    <property type="entry name" value="SUBTILISIN-RELATED"/>
    <property type="match status" value="1"/>
</dbReference>
<dbReference type="AlphaFoldDB" id="M2MTZ0"/>
<dbReference type="OMA" id="NTWLCRY"/>
<dbReference type="InterPro" id="IPR023828">
    <property type="entry name" value="Peptidase_S8_Ser-AS"/>
</dbReference>
<dbReference type="PROSITE" id="PS51892">
    <property type="entry name" value="SUBTILASE"/>
    <property type="match status" value="1"/>
</dbReference>
<evidence type="ECO:0000256" key="3">
    <source>
        <dbReference type="ARBA" id="ARBA00022801"/>
    </source>
</evidence>
<proteinExistence type="inferred from homology"/>
<keyword evidence="4 6" id="KW-0720">Serine protease</keyword>
<dbReference type="PROSITE" id="PS00137">
    <property type="entry name" value="SUBTILASE_HIS"/>
    <property type="match status" value="1"/>
</dbReference>
<organism evidence="8 9">
    <name type="scientific">Baudoinia panamericana (strain UAMH 10762)</name>
    <name type="common">Angels' share fungus</name>
    <name type="synonym">Baudoinia compniacensis (strain UAMH 10762)</name>
    <dbReference type="NCBI Taxonomy" id="717646"/>
    <lineage>
        <taxon>Eukaryota</taxon>
        <taxon>Fungi</taxon>
        <taxon>Dikarya</taxon>
        <taxon>Ascomycota</taxon>
        <taxon>Pezizomycotina</taxon>
        <taxon>Dothideomycetes</taxon>
        <taxon>Dothideomycetidae</taxon>
        <taxon>Mycosphaerellales</taxon>
        <taxon>Teratosphaeriaceae</taxon>
        <taxon>Baudoinia</taxon>
    </lineage>
</organism>
<evidence type="ECO:0000256" key="2">
    <source>
        <dbReference type="ARBA" id="ARBA00022670"/>
    </source>
</evidence>
<dbReference type="OrthoDB" id="10256524at2759"/>
<gene>
    <name evidence="8" type="ORF">BAUCODRAFT_20506</name>
</gene>
<dbReference type="EMBL" id="KB445550">
    <property type="protein sequence ID" value="EMD00392.1"/>
    <property type="molecule type" value="Genomic_DNA"/>
</dbReference>
<dbReference type="GO" id="GO:0006508">
    <property type="term" value="P:proteolysis"/>
    <property type="evidence" value="ECO:0007669"/>
    <property type="project" value="UniProtKB-KW"/>
</dbReference>
<dbReference type="InterPro" id="IPR022398">
    <property type="entry name" value="Peptidase_S8_His-AS"/>
</dbReference>
<dbReference type="KEGG" id="bcom:BAUCODRAFT_20506"/>
<keyword evidence="3 6" id="KW-0378">Hydrolase</keyword>
<dbReference type="Pfam" id="PF00082">
    <property type="entry name" value="Peptidase_S8"/>
    <property type="match status" value="1"/>
</dbReference>
<dbReference type="InterPro" id="IPR000209">
    <property type="entry name" value="Peptidase_S8/S53_dom"/>
</dbReference>
<protein>
    <recommendedName>
        <fullName evidence="7">Peptidase S8/S53 domain-containing protein</fullName>
    </recommendedName>
</protein>
<accession>M2MTZ0</accession>
<dbReference type="GO" id="GO:0004252">
    <property type="term" value="F:serine-type endopeptidase activity"/>
    <property type="evidence" value="ECO:0007669"/>
    <property type="project" value="UniProtKB-UniRule"/>
</dbReference>
<dbReference type="InterPro" id="IPR034058">
    <property type="entry name" value="TagA/B/C/D_pept_dom"/>
</dbReference>
<evidence type="ECO:0000256" key="5">
    <source>
        <dbReference type="PIRSR" id="PIRSR615500-1"/>
    </source>
</evidence>
<feature type="active site" description="Charge relay system" evidence="5 6">
    <location>
        <position position="540"/>
    </location>
</feature>
<dbReference type="CDD" id="cd04842">
    <property type="entry name" value="Peptidases_S8_Kp43_protease"/>
    <property type="match status" value="1"/>
</dbReference>
<evidence type="ECO:0000256" key="4">
    <source>
        <dbReference type="ARBA" id="ARBA00022825"/>
    </source>
</evidence>
<dbReference type="InterPro" id="IPR015500">
    <property type="entry name" value="Peptidase_S8_subtilisin-rel"/>
</dbReference>
<reference evidence="8 9" key="1">
    <citation type="journal article" date="2012" name="PLoS Pathog.">
        <title>Diverse lifestyles and strategies of plant pathogenesis encoded in the genomes of eighteen Dothideomycetes fungi.</title>
        <authorList>
            <person name="Ohm R.A."/>
            <person name="Feau N."/>
            <person name="Henrissat B."/>
            <person name="Schoch C.L."/>
            <person name="Horwitz B.A."/>
            <person name="Barry K.W."/>
            <person name="Condon B.J."/>
            <person name="Copeland A.C."/>
            <person name="Dhillon B."/>
            <person name="Glaser F."/>
            <person name="Hesse C.N."/>
            <person name="Kosti I."/>
            <person name="LaButti K."/>
            <person name="Lindquist E.A."/>
            <person name="Lucas S."/>
            <person name="Salamov A.A."/>
            <person name="Bradshaw R.E."/>
            <person name="Ciuffetti L."/>
            <person name="Hamelin R.C."/>
            <person name="Kema G.H.J."/>
            <person name="Lawrence C."/>
            <person name="Scott J.A."/>
            <person name="Spatafora J.W."/>
            <person name="Turgeon B.G."/>
            <person name="de Wit P.J.G.M."/>
            <person name="Zhong S."/>
            <person name="Goodwin S.B."/>
            <person name="Grigoriev I.V."/>
        </authorList>
    </citation>
    <scope>NUCLEOTIDE SEQUENCE [LARGE SCALE GENOMIC DNA]</scope>
    <source>
        <strain evidence="8 9">UAMH 10762</strain>
    </source>
</reference>
<comment type="similarity">
    <text evidence="1 6">Belongs to the peptidase S8 family.</text>
</comment>
<dbReference type="RefSeq" id="XP_007671576.1">
    <property type="nucleotide sequence ID" value="XM_007673386.1"/>
</dbReference>
<evidence type="ECO:0000259" key="7">
    <source>
        <dbReference type="Pfam" id="PF00082"/>
    </source>
</evidence>
<dbReference type="Proteomes" id="UP000011761">
    <property type="component" value="Unassembled WGS sequence"/>
</dbReference>
<keyword evidence="9" id="KW-1185">Reference proteome</keyword>
<dbReference type="PRINTS" id="PR00723">
    <property type="entry name" value="SUBTILISIN"/>
</dbReference>
<dbReference type="PROSITE" id="PS00138">
    <property type="entry name" value="SUBTILASE_SER"/>
    <property type="match status" value="1"/>
</dbReference>
<dbReference type="HOGENOM" id="CLU_011786_1_0_1"/>
<evidence type="ECO:0000313" key="8">
    <source>
        <dbReference type="EMBL" id="EMD00392.1"/>
    </source>
</evidence>
<evidence type="ECO:0000256" key="6">
    <source>
        <dbReference type="PROSITE-ProRule" id="PRU01240"/>
    </source>
</evidence>
<dbReference type="InterPro" id="IPR036852">
    <property type="entry name" value="Peptidase_S8/S53_dom_sf"/>
</dbReference>
<dbReference type="Gene3D" id="3.40.50.200">
    <property type="entry name" value="Peptidase S8/S53 domain"/>
    <property type="match status" value="1"/>
</dbReference>
<sequence length="788" mass="83812">MAPVTINGNTVELAQSAASSGYFPSDASETNYILVQFSQPRTTAAYEELARHGVRIQRVEEKDTLLCRYEPSDLEVLRRLPYVAHVSVYHGDFVVHPSVWDAVNAAPLDRSTETEAGGNTDPAIAIAIVLHESCGQHGEDVWQTIQSQIDPSAELIDASLPQVRARVKGTTLSQIASMDSVRSINRVRRFEFHTAQAYPTIAQLGEPWTTENNTVFKGRGEVVAVADSGCGGHDPPSVGFEDRVVGRVNLTDTPARNHPSMLWDWDGHGTHVAGCVLGKYTRPTIPNAFLPSYKRRCKTMNGPATEAGLFSIRIVGPPPSGNLVPDLATLFDTPYMLADGTPRLARVHNNSWGSSSVASSIVLVQAYGDNDAGLVDRAMSNEAELLIVMSSGNDGSKKTQSVANSGGPYQYSQVNESRLAKNSLIVGATFNNRSMTRLNAAGRARWADQRLADAAVQEATCCDGTFNISPFGTIGFPRSPSRVLAFSSKGPTPEGRIKPDVVAPGAGILSATTTHPSRTLPNDAYGVCPYPELCFCSGTSMAAPLVSGLAACVREALRTKGPVHAIAGPIPNPSGALVKALLINGAVDLVGSAYEYVDYTAAPGDERRTVGLMPPSPNGTQGFGRVNLNRSLVSLTEDGGIFLGEAAVNAGNPLPQQTAEQSVTLPTSIARSSLRVTLTWTDPPGAQLQNSLSLAVRCTDGSGAAHIFPADIPTRCPWEINPIPFAANSNTQRATIGNAHNYQQGINITVNINSPIQPYNIPPPRGGNGPVVHRATQPFAVVWAFDAS</sequence>
<dbReference type="GeneID" id="19109668"/>
<keyword evidence="2 6" id="KW-0645">Protease</keyword>
<dbReference type="eggNOG" id="ENOG502QSWT">
    <property type="taxonomic scope" value="Eukaryota"/>
</dbReference>
<dbReference type="PANTHER" id="PTHR43399:SF4">
    <property type="entry name" value="CELL WALL-ASSOCIATED PROTEASE"/>
    <property type="match status" value="1"/>
</dbReference>
<dbReference type="Gene3D" id="2.60.120.380">
    <property type="match status" value="1"/>
</dbReference>
<dbReference type="SUPFAM" id="SSF52743">
    <property type="entry name" value="Subtilisin-like"/>
    <property type="match status" value="1"/>
</dbReference>
<evidence type="ECO:0000313" key="9">
    <source>
        <dbReference type="Proteomes" id="UP000011761"/>
    </source>
</evidence>
<evidence type="ECO:0000256" key="1">
    <source>
        <dbReference type="ARBA" id="ARBA00011073"/>
    </source>
</evidence>
<feature type="active site" description="Charge relay system" evidence="5 6">
    <location>
        <position position="268"/>
    </location>
</feature>
<feature type="domain" description="Peptidase S8/S53" evidence="7">
    <location>
        <begin position="218"/>
        <end position="589"/>
    </location>
</feature>
<feature type="active site" description="Charge relay system" evidence="5 6">
    <location>
        <position position="227"/>
    </location>
</feature>